<dbReference type="RefSeq" id="WP_408161591.1">
    <property type="nucleotide sequence ID" value="NZ_JAQQDB010000011.1"/>
</dbReference>
<proteinExistence type="predicted"/>
<reference evidence="1 2" key="1">
    <citation type="journal article" date="2024" name="Chem. Sci.">
        <title>Discovery of megapolipeptins by genome mining of a Burkholderiales bacteria collection.</title>
        <authorList>
            <person name="Paulo B.S."/>
            <person name="Recchia M.J.J."/>
            <person name="Lee S."/>
            <person name="Fergusson C.H."/>
            <person name="Romanowski S.B."/>
            <person name="Hernandez A."/>
            <person name="Krull N."/>
            <person name="Liu D.Y."/>
            <person name="Cavanagh H."/>
            <person name="Bos A."/>
            <person name="Gray C.A."/>
            <person name="Murphy B.T."/>
            <person name="Linington R.G."/>
            <person name="Eustaquio A.S."/>
        </authorList>
    </citation>
    <scope>NUCLEOTIDE SEQUENCE [LARGE SCALE GENOMIC DNA]</scope>
    <source>
        <strain evidence="1 2">RL17-374-BIF-D</strain>
    </source>
</reference>
<dbReference type="EMBL" id="JAQQDB010000011">
    <property type="protein sequence ID" value="MFM0518429.1"/>
    <property type="molecule type" value="Genomic_DNA"/>
</dbReference>
<dbReference type="Pfam" id="PF17273">
    <property type="entry name" value="DUF5338"/>
    <property type="match status" value="1"/>
</dbReference>
<accession>A0ABW9CLC1</accession>
<gene>
    <name evidence="1" type="ORF">PQR08_13435</name>
</gene>
<keyword evidence="2" id="KW-1185">Reference proteome</keyword>
<name>A0ABW9CLC1_9BURK</name>
<evidence type="ECO:0000313" key="2">
    <source>
        <dbReference type="Proteomes" id="UP001629462"/>
    </source>
</evidence>
<sequence>MSLSERIAAMVLAEPGRSPGPANRATFLSMRSEVQVALSQGWSVLAIYKSLKADGVISFGYQAFRRYVNELVLRRT</sequence>
<dbReference type="Proteomes" id="UP001629462">
    <property type="component" value="Unassembled WGS sequence"/>
</dbReference>
<evidence type="ECO:0000313" key="1">
    <source>
        <dbReference type="EMBL" id="MFM0518429.1"/>
    </source>
</evidence>
<organism evidence="1 2">
    <name type="scientific">Caballeronia jiangsuensis</name>
    <dbReference type="NCBI Taxonomy" id="1458357"/>
    <lineage>
        <taxon>Bacteria</taxon>
        <taxon>Pseudomonadati</taxon>
        <taxon>Pseudomonadota</taxon>
        <taxon>Betaproteobacteria</taxon>
        <taxon>Burkholderiales</taxon>
        <taxon>Burkholderiaceae</taxon>
        <taxon>Caballeronia</taxon>
    </lineage>
</organism>
<protein>
    <submittedName>
        <fullName evidence="1">TraK family protein</fullName>
    </submittedName>
</protein>
<dbReference type="InterPro" id="IPR035225">
    <property type="entry name" value="DUF5338"/>
</dbReference>
<comment type="caution">
    <text evidence="1">The sequence shown here is derived from an EMBL/GenBank/DDBJ whole genome shotgun (WGS) entry which is preliminary data.</text>
</comment>